<comment type="caution">
    <text evidence="1">The sequence shown here is derived from an EMBL/GenBank/DDBJ whole genome shotgun (WGS) entry which is preliminary data.</text>
</comment>
<proteinExistence type="predicted"/>
<dbReference type="AlphaFoldDB" id="A0A1V9FZD3"/>
<dbReference type="Pfam" id="PF09357">
    <property type="entry name" value="RteC"/>
    <property type="match status" value="1"/>
</dbReference>
<dbReference type="Proteomes" id="UP000192796">
    <property type="component" value="Unassembled WGS sequence"/>
</dbReference>
<name>A0A1V9FZD3_9BACT</name>
<dbReference type="InterPro" id="IPR018534">
    <property type="entry name" value="Tet_reg_excision_RteC"/>
</dbReference>
<protein>
    <submittedName>
        <fullName evidence="1">Uncharacterized protein</fullName>
    </submittedName>
</protein>
<keyword evidence="2" id="KW-1185">Reference proteome</keyword>
<evidence type="ECO:0000313" key="1">
    <source>
        <dbReference type="EMBL" id="OQP63729.1"/>
    </source>
</evidence>
<evidence type="ECO:0000313" key="2">
    <source>
        <dbReference type="Proteomes" id="UP000192796"/>
    </source>
</evidence>
<accession>A0A1V9FZD3</accession>
<reference evidence="1 2" key="1">
    <citation type="submission" date="2016-03" db="EMBL/GenBank/DDBJ databases">
        <title>Niastella vici sp. nov., isolated from farmland soil.</title>
        <authorList>
            <person name="Chen L."/>
            <person name="Wang D."/>
            <person name="Yang S."/>
            <person name="Wang G."/>
        </authorList>
    </citation>
    <scope>NUCLEOTIDE SEQUENCE [LARGE SCALE GENOMIC DNA]</scope>
    <source>
        <strain evidence="1 2">DJ57</strain>
    </source>
</reference>
<organism evidence="1 2">
    <name type="scientific">Niastella vici</name>
    <dbReference type="NCBI Taxonomy" id="1703345"/>
    <lineage>
        <taxon>Bacteria</taxon>
        <taxon>Pseudomonadati</taxon>
        <taxon>Bacteroidota</taxon>
        <taxon>Chitinophagia</taxon>
        <taxon>Chitinophagales</taxon>
        <taxon>Chitinophagaceae</taxon>
        <taxon>Niastella</taxon>
    </lineage>
</organism>
<gene>
    <name evidence="1" type="ORF">A3860_22570</name>
</gene>
<dbReference type="RefSeq" id="WP_081147389.1">
    <property type="nucleotide sequence ID" value="NZ_LVYD01000044.1"/>
</dbReference>
<sequence length="191" mass="22546">MKNSFLLQQSRLLYKIIWQKIQSSESQSADEKKWIECAFVLTTQAWLNIEKVANDYQFMNKQEEVCFYKSQKPRFTGLIDYFTLLYKSVLFQPEDYTKREVYWKRELDTCITCISSFKTACLNYQLLQSDTDTCFLQCNNQGPLLFGNNAGMLDLKSTSYSCLLGRLIALKKYKKYIQEKLYNEIPLRQTG</sequence>
<dbReference type="OrthoDB" id="660148at2"/>
<dbReference type="EMBL" id="LVYD01000044">
    <property type="protein sequence ID" value="OQP63729.1"/>
    <property type="molecule type" value="Genomic_DNA"/>
</dbReference>